<comment type="similarity">
    <text evidence="1">Belongs to the isochorismatase family.</text>
</comment>
<gene>
    <name evidence="4" type="ORF">A3O14_04180</name>
</gene>
<evidence type="ECO:0000313" key="4">
    <source>
        <dbReference type="EMBL" id="OAQ08313.1"/>
    </source>
</evidence>
<dbReference type="PANTHER" id="PTHR43540:SF6">
    <property type="entry name" value="ISOCHORISMATASE-LIKE DOMAIN-CONTAINING PROTEIN"/>
    <property type="match status" value="1"/>
</dbReference>
<comment type="caution">
    <text evidence="4">The sequence shown here is derived from an EMBL/GenBank/DDBJ whole genome shotgun (WGS) entry which is preliminary data.</text>
</comment>
<protein>
    <recommendedName>
        <fullName evidence="3">Isochorismatase-like domain-containing protein</fullName>
    </recommendedName>
</protein>
<name>A0A179CAG7_9LACO</name>
<dbReference type="Proteomes" id="UP000078520">
    <property type="component" value="Unassembled WGS sequence"/>
</dbReference>
<proteinExistence type="inferred from homology"/>
<dbReference type="GO" id="GO:0016787">
    <property type="term" value="F:hydrolase activity"/>
    <property type="evidence" value="ECO:0007669"/>
    <property type="project" value="UniProtKB-KW"/>
</dbReference>
<organism evidence="4 5">
    <name type="scientific">Ligilactobacillus aviarius</name>
    <dbReference type="NCBI Taxonomy" id="1606"/>
    <lineage>
        <taxon>Bacteria</taxon>
        <taxon>Bacillati</taxon>
        <taxon>Bacillota</taxon>
        <taxon>Bacilli</taxon>
        <taxon>Lactobacillales</taxon>
        <taxon>Lactobacillaceae</taxon>
        <taxon>Ligilactobacillus</taxon>
    </lineage>
</organism>
<feature type="domain" description="Isochorismatase-like" evidence="3">
    <location>
        <begin position="4"/>
        <end position="164"/>
    </location>
</feature>
<dbReference type="SUPFAM" id="SSF52499">
    <property type="entry name" value="Isochorismatase-like hydrolases"/>
    <property type="match status" value="1"/>
</dbReference>
<dbReference type="InterPro" id="IPR000868">
    <property type="entry name" value="Isochorismatase-like_dom"/>
</dbReference>
<evidence type="ECO:0000256" key="2">
    <source>
        <dbReference type="ARBA" id="ARBA00022801"/>
    </source>
</evidence>
<dbReference type="AlphaFoldDB" id="A0A179CAG7"/>
<evidence type="ECO:0000259" key="3">
    <source>
        <dbReference type="Pfam" id="PF00857"/>
    </source>
</evidence>
<evidence type="ECO:0000256" key="1">
    <source>
        <dbReference type="ARBA" id="ARBA00006336"/>
    </source>
</evidence>
<dbReference type="RefSeq" id="WP_064208678.1">
    <property type="nucleotide sequence ID" value="NZ_LVKC01000031.1"/>
</dbReference>
<dbReference type="PANTHER" id="PTHR43540">
    <property type="entry name" value="PEROXYUREIDOACRYLATE/UREIDOACRYLATE AMIDOHYDROLASE-RELATED"/>
    <property type="match status" value="1"/>
</dbReference>
<accession>A0A179CAG7</accession>
<dbReference type="Gene3D" id="3.40.50.850">
    <property type="entry name" value="Isochorismatase-like"/>
    <property type="match status" value="1"/>
</dbReference>
<keyword evidence="2" id="KW-0378">Hydrolase</keyword>
<dbReference type="Pfam" id="PF00857">
    <property type="entry name" value="Isochorismatase"/>
    <property type="match status" value="1"/>
</dbReference>
<evidence type="ECO:0000313" key="5">
    <source>
        <dbReference type="Proteomes" id="UP000078520"/>
    </source>
</evidence>
<dbReference type="CDD" id="cd00431">
    <property type="entry name" value="cysteine_hydrolases"/>
    <property type="match status" value="1"/>
</dbReference>
<dbReference type="InterPro" id="IPR036380">
    <property type="entry name" value="Isochorismatase-like_sf"/>
</dbReference>
<dbReference type="EMBL" id="LVKI01000013">
    <property type="protein sequence ID" value="OAQ08313.1"/>
    <property type="molecule type" value="Genomic_DNA"/>
</dbReference>
<sequence>MKDAVLIIDMVNDFVTGKFKNERAQKIVPAIQKLIEAAHKHNVPVIYCSDSHLPADFELKIWGEHCMKNTWGAQIIPELTPQKEDFSICKRTYCAFFQTGLDSLLRELKVENIILTGVVTDICVTNTAAAGFFNGYQEIVPPETTEPLKAETKQRDLDYMQNNYQADIMPLDKVIERWETK</sequence>
<dbReference type="InterPro" id="IPR050272">
    <property type="entry name" value="Isochorismatase-like_hydrls"/>
</dbReference>
<reference evidence="5" key="1">
    <citation type="submission" date="2016-03" db="EMBL/GenBank/DDBJ databases">
        <authorList>
            <person name="Johnson T.J."/>
            <person name="Youmans B."/>
            <person name="Case K."/>
            <person name="Noll S."/>
        </authorList>
    </citation>
    <scope>NUCLEOTIDE SEQUENCE [LARGE SCALE GENOMIC DNA]</scope>
    <source>
        <strain evidence="5">UMNLAv8</strain>
    </source>
</reference>